<evidence type="ECO:0000256" key="3">
    <source>
        <dbReference type="ARBA" id="ARBA00022630"/>
    </source>
</evidence>
<gene>
    <name evidence="7" type="ORF">AWB80_04021</name>
</gene>
<comment type="cofactor">
    <cofactor evidence="1">
        <name>FAD</name>
        <dbReference type="ChEBI" id="CHEBI:57692"/>
    </cofactor>
</comment>
<evidence type="ECO:0000313" key="8">
    <source>
        <dbReference type="Proteomes" id="UP000054911"/>
    </source>
</evidence>
<evidence type="ECO:0000256" key="5">
    <source>
        <dbReference type="ARBA" id="ARBA00023002"/>
    </source>
</evidence>
<dbReference type="PANTHER" id="PTHR11985">
    <property type="entry name" value="GLYCEROL-3-PHOSPHATE DEHYDROGENASE"/>
    <property type="match status" value="1"/>
</dbReference>
<dbReference type="STRING" id="1777141.AWB80_04021"/>
<comment type="caution">
    <text evidence="7">The sequence shown here is derived from an EMBL/GenBank/DDBJ whole genome shotgun (WGS) entry which is preliminary data.</text>
</comment>
<evidence type="ECO:0000256" key="2">
    <source>
        <dbReference type="ARBA" id="ARBA00007330"/>
    </source>
</evidence>
<keyword evidence="4" id="KW-0274">FAD</keyword>
<dbReference type="GO" id="GO:0004368">
    <property type="term" value="F:glycerol-3-phosphate dehydrogenase (quinone) activity"/>
    <property type="evidence" value="ECO:0007669"/>
    <property type="project" value="InterPro"/>
</dbReference>
<reference evidence="7" key="1">
    <citation type="submission" date="2016-01" db="EMBL/GenBank/DDBJ databases">
        <authorList>
            <person name="Peeters C."/>
        </authorList>
    </citation>
    <scope>NUCLEOTIDE SEQUENCE [LARGE SCALE GENOMIC DNA]</scope>
    <source>
        <strain evidence="7">LMG 29323</strain>
    </source>
</reference>
<dbReference type="EMBL" id="FCOE02000013">
    <property type="protein sequence ID" value="SAK72921.1"/>
    <property type="molecule type" value="Genomic_DNA"/>
</dbReference>
<dbReference type="OrthoDB" id="9766796at2"/>
<dbReference type="PANTHER" id="PTHR11985:SF15">
    <property type="entry name" value="GLYCEROL-3-PHOSPHATE DEHYDROGENASE, MITOCHONDRIAL"/>
    <property type="match status" value="1"/>
</dbReference>
<accession>A0A158BSG1</accession>
<evidence type="ECO:0000313" key="7">
    <source>
        <dbReference type="EMBL" id="SAK72921.1"/>
    </source>
</evidence>
<dbReference type="Pfam" id="PF01266">
    <property type="entry name" value="DAO"/>
    <property type="match status" value="1"/>
</dbReference>
<sequence>MIRLPLDALSAATYDVVVVGAGAVGCATARELSARGHRTLLVDRGDIGAGTSSRSSRMLYSGVGYLAPYFPLWQIAFRPTEVWQRFQYARNIMHCRGELVADMPHRLTKHRFHYPFRKGDRYPHWLVEFGFRLMETVASRGVPLAYRRLSPKQAAQESALVAGLGGRLSSVAVFEEYMYDWPERICVDTALDAEQRGATIRTYAKATRIERCGESWHITLEEQAPGLTGQASINTRTIVNAAGPWVDRVRGGGSGKVKRMLGRKGVNVMVRLPDAWRGQGLEAFSSKGEPFYVFPWGEYHFIGPTEAVVDEDPDDVRVLEAEIDYILGEANFLFPDLRLTRQHVQHSWCGVRPMSTLNGETVSLPVRAIEDPDMPGLVTVTGSYIMMHRHAARLATQAIEKWLGAGSGLPPSGMLIGARDVRSNEDIARIVETEHVVCLTDLIRRRLPDGLNPSLGRDRAQHLSNIAAATLGWSEFHRQHELKRFDEDTERVYWRPCVDEASTELLSNNYL</sequence>
<evidence type="ECO:0000256" key="1">
    <source>
        <dbReference type="ARBA" id="ARBA00001974"/>
    </source>
</evidence>
<organism evidence="7 8">
    <name type="scientific">Caballeronia pedi</name>
    <dbReference type="NCBI Taxonomy" id="1777141"/>
    <lineage>
        <taxon>Bacteria</taxon>
        <taxon>Pseudomonadati</taxon>
        <taxon>Pseudomonadota</taxon>
        <taxon>Betaproteobacteria</taxon>
        <taxon>Burkholderiales</taxon>
        <taxon>Burkholderiaceae</taxon>
        <taxon>Caballeronia</taxon>
    </lineage>
</organism>
<feature type="domain" description="FAD dependent oxidoreductase" evidence="6">
    <location>
        <begin position="15"/>
        <end position="383"/>
    </location>
</feature>
<dbReference type="RefSeq" id="WP_061176444.1">
    <property type="nucleotide sequence ID" value="NZ_FCOE02000013.1"/>
</dbReference>
<dbReference type="PROSITE" id="PS51257">
    <property type="entry name" value="PROKAR_LIPOPROTEIN"/>
    <property type="match status" value="1"/>
</dbReference>
<keyword evidence="5" id="KW-0560">Oxidoreductase</keyword>
<dbReference type="Gene3D" id="3.50.50.60">
    <property type="entry name" value="FAD/NAD(P)-binding domain"/>
    <property type="match status" value="1"/>
</dbReference>
<protein>
    <submittedName>
        <fullName evidence="7">Glycerol-3-phosphate dehydrogenase</fullName>
    </submittedName>
</protein>
<dbReference type="GO" id="GO:0046168">
    <property type="term" value="P:glycerol-3-phosphate catabolic process"/>
    <property type="evidence" value="ECO:0007669"/>
    <property type="project" value="TreeGrafter"/>
</dbReference>
<evidence type="ECO:0000256" key="4">
    <source>
        <dbReference type="ARBA" id="ARBA00022827"/>
    </source>
</evidence>
<name>A0A158BSG1_9BURK</name>
<keyword evidence="3" id="KW-0285">Flavoprotein</keyword>
<proteinExistence type="inferred from homology"/>
<dbReference type="InterPro" id="IPR036188">
    <property type="entry name" value="FAD/NAD-bd_sf"/>
</dbReference>
<dbReference type="SUPFAM" id="SSF51905">
    <property type="entry name" value="FAD/NAD(P)-binding domain"/>
    <property type="match status" value="1"/>
</dbReference>
<evidence type="ECO:0000259" key="6">
    <source>
        <dbReference type="Pfam" id="PF01266"/>
    </source>
</evidence>
<dbReference type="AlphaFoldDB" id="A0A158BSG1"/>
<dbReference type="InterPro" id="IPR006076">
    <property type="entry name" value="FAD-dep_OxRdtase"/>
</dbReference>
<dbReference type="Proteomes" id="UP000054911">
    <property type="component" value="Unassembled WGS sequence"/>
</dbReference>
<dbReference type="SUPFAM" id="SSF54373">
    <property type="entry name" value="FAD-linked reductases, C-terminal domain"/>
    <property type="match status" value="1"/>
</dbReference>
<dbReference type="PRINTS" id="PR01001">
    <property type="entry name" value="FADG3PDH"/>
</dbReference>
<dbReference type="Gene3D" id="3.30.9.10">
    <property type="entry name" value="D-Amino Acid Oxidase, subunit A, domain 2"/>
    <property type="match status" value="1"/>
</dbReference>
<keyword evidence="8" id="KW-1185">Reference proteome</keyword>
<dbReference type="InterPro" id="IPR000447">
    <property type="entry name" value="G3P_DH_FAD-dep"/>
</dbReference>
<comment type="similarity">
    <text evidence="2">Belongs to the FAD-dependent glycerol-3-phosphate dehydrogenase family.</text>
</comment>